<reference evidence="2 3" key="1">
    <citation type="journal article" date="2024" name="Commun. Biol.">
        <title>Comparative genomic analysis of thermophilic fungi reveals convergent evolutionary adaptations and gene losses.</title>
        <authorList>
            <person name="Steindorff A.S."/>
            <person name="Aguilar-Pontes M.V."/>
            <person name="Robinson A.J."/>
            <person name="Andreopoulos B."/>
            <person name="LaButti K."/>
            <person name="Kuo A."/>
            <person name="Mondo S."/>
            <person name="Riley R."/>
            <person name="Otillar R."/>
            <person name="Haridas S."/>
            <person name="Lipzen A."/>
            <person name="Grimwood J."/>
            <person name="Schmutz J."/>
            <person name="Clum A."/>
            <person name="Reid I.D."/>
            <person name="Moisan M.C."/>
            <person name="Butler G."/>
            <person name="Nguyen T.T.M."/>
            <person name="Dewar K."/>
            <person name="Conant G."/>
            <person name="Drula E."/>
            <person name="Henrissat B."/>
            <person name="Hansel C."/>
            <person name="Singer S."/>
            <person name="Hutchinson M.I."/>
            <person name="de Vries R.P."/>
            <person name="Natvig D.O."/>
            <person name="Powell A.J."/>
            <person name="Tsang A."/>
            <person name="Grigoriev I.V."/>
        </authorList>
    </citation>
    <scope>NUCLEOTIDE SEQUENCE [LARGE SCALE GENOMIC DNA]</scope>
    <source>
        <strain evidence="2 3">CBS 620.91</strain>
    </source>
</reference>
<feature type="compositionally biased region" description="Low complexity" evidence="1">
    <location>
        <begin position="246"/>
        <end position="262"/>
    </location>
</feature>
<comment type="caution">
    <text evidence="2">The sequence shown here is derived from an EMBL/GenBank/DDBJ whole genome shotgun (WGS) entry which is preliminary data.</text>
</comment>
<proteinExistence type="predicted"/>
<name>A0ABR3V2S8_HUMIN</name>
<dbReference type="Proteomes" id="UP001583172">
    <property type="component" value="Unassembled WGS sequence"/>
</dbReference>
<gene>
    <name evidence="2" type="ORF">VTJ49DRAFT_5632</name>
</gene>
<organism evidence="2 3">
    <name type="scientific">Humicola insolens</name>
    <name type="common">Soft-rot fungus</name>
    <dbReference type="NCBI Taxonomy" id="85995"/>
    <lineage>
        <taxon>Eukaryota</taxon>
        <taxon>Fungi</taxon>
        <taxon>Dikarya</taxon>
        <taxon>Ascomycota</taxon>
        <taxon>Pezizomycotina</taxon>
        <taxon>Sordariomycetes</taxon>
        <taxon>Sordariomycetidae</taxon>
        <taxon>Sordariales</taxon>
        <taxon>Chaetomiaceae</taxon>
        <taxon>Mycothermus</taxon>
    </lineage>
</organism>
<feature type="compositionally biased region" description="Acidic residues" evidence="1">
    <location>
        <begin position="221"/>
        <end position="245"/>
    </location>
</feature>
<evidence type="ECO:0000256" key="1">
    <source>
        <dbReference type="SAM" id="MobiDB-lite"/>
    </source>
</evidence>
<keyword evidence="3" id="KW-1185">Reference proteome</keyword>
<evidence type="ECO:0000313" key="2">
    <source>
        <dbReference type="EMBL" id="KAL1836047.1"/>
    </source>
</evidence>
<evidence type="ECO:0000313" key="3">
    <source>
        <dbReference type="Proteomes" id="UP001583172"/>
    </source>
</evidence>
<protein>
    <submittedName>
        <fullName evidence="2">Uncharacterized protein</fullName>
    </submittedName>
</protein>
<feature type="region of interest" description="Disordered" evidence="1">
    <location>
        <begin position="217"/>
        <end position="262"/>
    </location>
</feature>
<sequence length="262" mass="28981">MALPQAQRAMAHMRTVLVKVSPAPTTLSERRAVLHILKKRGQVDMFKKLQDPSHFISIVDTPEMAADLVESSPLEFDYVPQPRNHAPRPPAAAATTASLSRGKKTFLVKITEHPNYPHKTRIRESPLYGRWPEHDGALWHNDSVPKAVLAKELPRDLARRGFADWESCGQLGDGDDAAVAPWLSRKADYAMARQLKRERTPPWESLMGMYRAARAAREAAGEEEGGEEMFAEEEPDVEVPYEAEPEAAAAAAAAADAPTDSR</sequence>
<dbReference type="EMBL" id="JAZGSY010000474">
    <property type="protein sequence ID" value="KAL1836047.1"/>
    <property type="molecule type" value="Genomic_DNA"/>
</dbReference>
<accession>A0ABR3V2S8</accession>